<organism evidence="7 8">
    <name type="scientific">Desulfamplus magnetovallimortis</name>
    <dbReference type="NCBI Taxonomy" id="1246637"/>
    <lineage>
        <taxon>Bacteria</taxon>
        <taxon>Pseudomonadati</taxon>
        <taxon>Thermodesulfobacteriota</taxon>
        <taxon>Desulfobacteria</taxon>
        <taxon>Desulfobacterales</taxon>
        <taxon>Desulfobacteraceae</taxon>
        <taxon>Desulfamplus</taxon>
    </lineage>
</organism>
<name>A0A1W1H8I7_9BACT</name>
<evidence type="ECO:0000256" key="6">
    <source>
        <dbReference type="ARBA" id="ARBA00023315"/>
    </source>
</evidence>
<evidence type="ECO:0000256" key="5">
    <source>
        <dbReference type="ARBA" id="ARBA00023136"/>
    </source>
</evidence>
<keyword evidence="2" id="KW-1003">Cell membrane</keyword>
<evidence type="ECO:0000256" key="2">
    <source>
        <dbReference type="ARBA" id="ARBA00022475"/>
    </source>
</evidence>
<dbReference type="STRING" id="1246637.MTBBW1_150017"/>
<evidence type="ECO:0000256" key="4">
    <source>
        <dbReference type="ARBA" id="ARBA00022679"/>
    </source>
</evidence>
<evidence type="ECO:0000313" key="7">
    <source>
        <dbReference type="EMBL" id="SLM28746.1"/>
    </source>
</evidence>
<dbReference type="Pfam" id="PF03279">
    <property type="entry name" value="Lip_A_acyltrans"/>
    <property type="match status" value="1"/>
</dbReference>
<dbReference type="OrthoDB" id="9803456at2"/>
<gene>
    <name evidence="7" type="ORF">MTBBW1_150017</name>
</gene>
<protein>
    <submittedName>
        <fullName evidence="7">Lipid A biosynthesis acyltransferase</fullName>
    </submittedName>
</protein>
<keyword evidence="5" id="KW-0472">Membrane</keyword>
<dbReference type="CDD" id="cd07984">
    <property type="entry name" value="LPLAT_LABLAT-like"/>
    <property type="match status" value="1"/>
</dbReference>
<dbReference type="PIRSF" id="PIRSF026649">
    <property type="entry name" value="MsbB"/>
    <property type="match status" value="1"/>
</dbReference>
<evidence type="ECO:0000256" key="1">
    <source>
        <dbReference type="ARBA" id="ARBA00004533"/>
    </source>
</evidence>
<dbReference type="GO" id="GO:0016746">
    <property type="term" value="F:acyltransferase activity"/>
    <property type="evidence" value="ECO:0007669"/>
    <property type="project" value="UniProtKB-KW"/>
</dbReference>
<dbReference type="PANTHER" id="PTHR30606:SF10">
    <property type="entry name" value="PHOSPHATIDYLINOSITOL MANNOSIDE ACYLTRANSFERASE"/>
    <property type="match status" value="1"/>
</dbReference>
<reference evidence="7 8" key="1">
    <citation type="submission" date="2017-03" db="EMBL/GenBank/DDBJ databases">
        <authorList>
            <person name="Afonso C.L."/>
            <person name="Miller P.J."/>
            <person name="Scott M.A."/>
            <person name="Spackman E."/>
            <person name="Goraichik I."/>
            <person name="Dimitrov K.M."/>
            <person name="Suarez D.L."/>
            <person name="Swayne D.E."/>
        </authorList>
    </citation>
    <scope>NUCLEOTIDE SEQUENCE [LARGE SCALE GENOMIC DNA]</scope>
    <source>
        <strain evidence="7">PRJEB14757</strain>
    </source>
</reference>
<dbReference type="RefSeq" id="WP_080799028.1">
    <property type="nucleotide sequence ID" value="NZ_LT828540.1"/>
</dbReference>
<keyword evidence="4 7" id="KW-0808">Transferase</keyword>
<dbReference type="AlphaFoldDB" id="A0A1W1H8I7"/>
<dbReference type="GO" id="GO:0005886">
    <property type="term" value="C:plasma membrane"/>
    <property type="evidence" value="ECO:0007669"/>
    <property type="project" value="UniProtKB-SubCell"/>
</dbReference>
<keyword evidence="8" id="KW-1185">Reference proteome</keyword>
<accession>A0A1W1H8I7</accession>
<dbReference type="EMBL" id="FWEV01000057">
    <property type="protein sequence ID" value="SLM28746.1"/>
    <property type="molecule type" value="Genomic_DNA"/>
</dbReference>
<proteinExistence type="predicted"/>
<evidence type="ECO:0000313" key="8">
    <source>
        <dbReference type="Proteomes" id="UP000191931"/>
    </source>
</evidence>
<dbReference type="GO" id="GO:0009247">
    <property type="term" value="P:glycolipid biosynthetic process"/>
    <property type="evidence" value="ECO:0007669"/>
    <property type="project" value="UniProtKB-ARBA"/>
</dbReference>
<dbReference type="InterPro" id="IPR004960">
    <property type="entry name" value="LipA_acyltrans"/>
</dbReference>
<keyword evidence="6 7" id="KW-0012">Acyltransferase</keyword>
<keyword evidence="3" id="KW-0997">Cell inner membrane</keyword>
<dbReference type="PANTHER" id="PTHR30606">
    <property type="entry name" value="LIPID A BIOSYNTHESIS LAUROYL ACYLTRANSFERASE"/>
    <property type="match status" value="1"/>
</dbReference>
<sequence>MKNLIIYKILCLIMLLISLLPRRSARFIADILALLWFDIDTRHRNIALDNLRHAFGKELSEPELHAVAKKIFNNTAFMLFEIGWSYRYTKSDVSRILSIEGLEHIKTACSRGKGVLSLSCHLGNWELLVSGIAITGYSPYAIYRKLDFPPLEKLMLAMRQKHGTCMIPLRGASSKVDEILASGGIVGTLLDQNVDWYKGVFVDFFGRPACTNSGFAKLVLRTRASVVPTCIVRDGKRHIIRFMPEIPLVLTGDRIKDIEINTQNYVSSIESMVRQYPEQWFWVHNRWKTKNYSLLSQKPDAVV</sequence>
<dbReference type="Proteomes" id="UP000191931">
    <property type="component" value="Unassembled WGS sequence"/>
</dbReference>
<evidence type="ECO:0000256" key="3">
    <source>
        <dbReference type="ARBA" id="ARBA00022519"/>
    </source>
</evidence>
<comment type="subcellular location">
    <subcellularLocation>
        <location evidence="1">Cell inner membrane</location>
    </subcellularLocation>
</comment>